<dbReference type="Proteomes" id="UP000198942">
    <property type="component" value="Unassembled WGS sequence"/>
</dbReference>
<dbReference type="EMBL" id="FOCL01000001">
    <property type="protein sequence ID" value="SEM81375.1"/>
    <property type="molecule type" value="Genomic_DNA"/>
</dbReference>
<accession>A0A1H8BEU0</accession>
<sequence length="64" mass="7486">MRFLRTLQLTKASFRGAIIPIMIELVLIIDNDTDIIFDVPFPLTGRNSNHLIDQMRVLNELERF</sequence>
<evidence type="ECO:0000313" key="1">
    <source>
        <dbReference type="EMBL" id="SEM81375.1"/>
    </source>
</evidence>
<organism evidence="1 2">
    <name type="scientific">Mucilaginibacter gossypiicola</name>
    <dbReference type="NCBI Taxonomy" id="551995"/>
    <lineage>
        <taxon>Bacteria</taxon>
        <taxon>Pseudomonadati</taxon>
        <taxon>Bacteroidota</taxon>
        <taxon>Sphingobacteriia</taxon>
        <taxon>Sphingobacteriales</taxon>
        <taxon>Sphingobacteriaceae</taxon>
        <taxon>Mucilaginibacter</taxon>
    </lineage>
</organism>
<keyword evidence="2" id="KW-1185">Reference proteome</keyword>
<dbReference type="AlphaFoldDB" id="A0A1H8BEU0"/>
<protein>
    <submittedName>
        <fullName evidence="1">Uncharacterized protein</fullName>
    </submittedName>
</protein>
<evidence type="ECO:0000313" key="2">
    <source>
        <dbReference type="Proteomes" id="UP000198942"/>
    </source>
</evidence>
<reference evidence="2" key="1">
    <citation type="submission" date="2016-10" db="EMBL/GenBank/DDBJ databases">
        <authorList>
            <person name="Varghese N."/>
            <person name="Submissions S."/>
        </authorList>
    </citation>
    <scope>NUCLEOTIDE SEQUENCE [LARGE SCALE GENOMIC DNA]</scope>
    <source>
        <strain evidence="2">Gh-48</strain>
    </source>
</reference>
<proteinExistence type="predicted"/>
<gene>
    <name evidence="1" type="ORF">SAMN05192574_101891</name>
</gene>
<name>A0A1H8BEU0_9SPHI</name>